<dbReference type="EMBL" id="RCHU02000009">
    <property type="protein sequence ID" value="KAL3580735.1"/>
    <property type="molecule type" value="Genomic_DNA"/>
</dbReference>
<protein>
    <submittedName>
        <fullName evidence="1">Uncharacterized protein</fullName>
    </submittedName>
</protein>
<sequence>MSWRFKSMGTSLQLATACFFRILSPMSHPTFRVSSWKEPCLSSLGSTYSSLPTSNKFLVSFSTIVRVLTMRMQFPTIPVICNEQLPCLGAFLRVMDLSKDELVSL</sequence>
<accession>A0ACC4BQR3</accession>
<gene>
    <name evidence="1" type="ORF">D5086_018570</name>
</gene>
<reference evidence="1 2" key="1">
    <citation type="journal article" date="2024" name="Plant Biotechnol. J.">
        <title>Genome and CRISPR/Cas9 system of a widespread forest tree (Populus alba) in the world.</title>
        <authorList>
            <person name="Liu Y.J."/>
            <person name="Jiang P.F."/>
            <person name="Han X.M."/>
            <person name="Li X.Y."/>
            <person name="Wang H.M."/>
            <person name="Wang Y.J."/>
            <person name="Wang X.X."/>
            <person name="Zeng Q.Y."/>
        </authorList>
    </citation>
    <scope>NUCLEOTIDE SEQUENCE [LARGE SCALE GENOMIC DNA]</scope>
    <source>
        <strain evidence="2">cv. PAL-ZL1</strain>
    </source>
</reference>
<evidence type="ECO:0000313" key="1">
    <source>
        <dbReference type="EMBL" id="KAL3580735.1"/>
    </source>
</evidence>
<organism evidence="1 2">
    <name type="scientific">Populus alba</name>
    <name type="common">White poplar</name>
    <dbReference type="NCBI Taxonomy" id="43335"/>
    <lineage>
        <taxon>Eukaryota</taxon>
        <taxon>Viridiplantae</taxon>
        <taxon>Streptophyta</taxon>
        <taxon>Embryophyta</taxon>
        <taxon>Tracheophyta</taxon>
        <taxon>Spermatophyta</taxon>
        <taxon>Magnoliopsida</taxon>
        <taxon>eudicotyledons</taxon>
        <taxon>Gunneridae</taxon>
        <taxon>Pentapetalae</taxon>
        <taxon>rosids</taxon>
        <taxon>fabids</taxon>
        <taxon>Malpighiales</taxon>
        <taxon>Salicaceae</taxon>
        <taxon>Saliceae</taxon>
        <taxon>Populus</taxon>
    </lineage>
</organism>
<evidence type="ECO:0000313" key="2">
    <source>
        <dbReference type="Proteomes" id="UP000309997"/>
    </source>
</evidence>
<proteinExistence type="predicted"/>
<comment type="caution">
    <text evidence="1">The sequence shown here is derived from an EMBL/GenBank/DDBJ whole genome shotgun (WGS) entry which is preliminary data.</text>
</comment>
<keyword evidence="2" id="KW-1185">Reference proteome</keyword>
<name>A0ACC4BQR3_POPAL</name>
<dbReference type="Proteomes" id="UP000309997">
    <property type="component" value="Unassembled WGS sequence"/>
</dbReference>